<feature type="compositionally biased region" description="Basic residues" evidence="5">
    <location>
        <begin position="182"/>
        <end position="198"/>
    </location>
</feature>
<evidence type="ECO:0000256" key="4">
    <source>
        <dbReference type="ARBA" id="ARBA00023136"/>
    </source>
</evidence>
<name>A0A9P6W6X0_RHOMI</name>
<feature type="region of interest" description="Disordered" evidence="5">
    <location>
        <begin position="173"/>
        <end position="295"/>
    </location>
</feature>
<reference evidence="7 8" key="1">
    <citation type="submission" date="2020-11" db="EMBL/GenBank/DDBJ databases">
        <title>Kefir isolates.</title>
        <authorList>
            <person name="Marcisauskas S."/>
            <person name="Kim Y."/>
            <person name="Blasche S."/>
        </authorList>
    </citation>
    <scope>NUCLEOTIDE SEQUENCE [LARGE SCALE GENOMIC DNA]</scope>
    <source>
        <strain evidence="7 8">KR</strain>
    </source>
</reference>
<dbReference type="GO" id="GO:0015095">
    <property type="term" value="F:magnesium ion transmembrane transporter activity"/>
    <property type="evidence" value="ECO:0007669"/>
    <property type="project" value="InterPro"/>
</dbReference>
<dbReference type="PANTHER" id="PTHR12570:SF86">
    <property type="entry name" value="ADR321CP"/>
    <property type="match status" value="1"/>
</dbReference>
<organism evidence="7 8">
    <name type="scientific">Rhodotorula mucilaginosa</name>
    <name type="common">Yeast</name>
    <name type="synonym">Rhodotorula rubra</name>
    <dbReference type="NCBI Taxonomy" id="5537"/>
    <lineage>
        <taxon>Eukaryota</taxon>
        <taxon>Fungi</taxon>
        <taxon>Dikarya</taxon>
        <taxon>Basidiomycota</taxon>
        <taxon>Pucciniomycotina</taxon>
        <taxon>Microbotryomycetes</taxon>
        <taxon>Sporidiobolales</taxon>
        <taxon>Sporidiobolaceae</taxon>
        <taxon>Rhodotorula</taxon>
    </lineage>
</organism>
<evidence type="ECO:0000256" key="5">
    <source>
        <dbReference type="SAM" id="MobiDB-lite"/>
    </source>
</evidence>
<evidence type="ECO:0000313" key="8">
    <source>
        <dbReference type="Proteomes" id="UP000777482"/>
    </source>
</evidence>
<dbReference type="Pfam" id="PF05653">
    <property type="entry name" value="Mg_trans_NIPA"/>
    <property type="match status" value="2"/>
</dbReference>
<evidence type="ECO:0000256" key="2">
    <source>
        <dbReference type="ARBA" id="ARBA00022692"/>
    </source>
</evidence>
<comment type="caution">
    <text evidence="7">The sequence shown here is derived from an EMBL/GenBank/DDBJ whole genome shotgun (WGS) entry which is preliminary data.</text>
</comment>
<feature type="transmembrane region" description="Helical" evidence="6">
    <location>
        <begin position="314"/>
        <end position="335"/>
    </location>
</feature>
<dbReference type="EMBL" id="PUHQ01000015">
    <property type="protein sequence ID" value="KAG0664256.1"/>
    <property type="molecule type" value="Genomic_DNA"/>
</dbReference>
<feature type="transmembrane region" description="Helical" evidence="6">
    <location>
        <begin position="414"/>
        <end position="432"/>
    </location>
</feature>
<feature type="region of interest" description="Disordered" evidence="5">
    <location>
        <begin position="466"/>
        <end position="618"/>
    </location>
</feature>
<dbReference type="AlphaFoldDB" id="A0A9P6W6X0"/>
<feature type="transmembrane region" description="Helical" evidence="6">
    <location>
        <begin position="45"/>
        <end position="65"/>
    </location>
</feature>
<feature type="transmembrane region" description="Helical" evidence="6">
    <location>
        <begin position="100"/>
        <end position="119"/>
    </location>
</feature>
<feature type="compositionally biased region" description="Acidic residues" evidence="5">
    <location>
        <begin position="477"/>
        <end position="496"/>
    </location>
</feature>
<accession>A0A9P6W6X0</accession>
<keyword evidence="3 6" id="KW-1133">Transmembrane helix</keyword>
<dbReference type="InterPro" id="IPR008521">
    <property type="entry name" value="Mg_trans_NIPA"/>
</dbReference>
<dbReference type="OrthoDB" id="2504919at2759"/>
<feature type="transmembrane region" description="Helical" evidence="6">
    <location>
        <begin position="355"/>
        <end position="374"/>
    </location>
</feature>
<feature type="transmembrane region" description="Helical" evidence="6">
    <location>
        <begin position="6"/>
        <end position="25"/>
    </location>
</feature>
<gene>
    <name evidence="7" type="ORF">C6P46_001720</name>
</gene>
<comment type="subcellular location">
    <subcellularLocation>
        <location evidence="1">Membrane</location>
        <topology evidence="1">Multi-pass membrane protein</topology>
    </subcellularLocation>
</comment>
<feature type="compositionally biased region" description="Basic and acidic residues" evidence="5">
    <location>
        <begin position="247"/>
        <end position="256"/>
    </location>
</feature>
<keyword evidence="4 6" id="KW-0472">Membrane</keyword>
<protein>
    <submittedName>
        <fullName evidence="7">Uncharacterized protein</fullName>
    </submittedName>
</protein>
<evidence type="ECO:0000256" key="1">
    <source>
        <dbReference type="ARBA" id="ARBA00004141"/>
    </source>
</evidence>
<evidence type="ECO:0000256" key="3">
    <source>
        <dbReference type="ARBA" id="ARBA00022989"/>
    </source>
</evidence>
<evidence type="ECO:0000313" key="7">
    <source>
        <dbReference type="EMBL" id="KAG0664256.1"/>
    </source>
</evidence>
<feature type="transmembrane region" description="Helical" evidence="6">
    <location>
        <begin position="381"/>
        <end position="402"/>
    </location>
</feature>
<feature type="compositionally biased region" description="Basic residues" evidence="5">
    <location>
        <begin position="594"/>
        <end position="607"/>
    </location>
</feature>
<feature type="transmembrane region" description="Helical" evidence="6">
    <location>
        <begin position="139"/>
        <end position="160"/>
    </location>
</feature>
<keyword evidence="2 6" id="KW-0812">Transmembrane</keyword>
<feature type="compositionally biased region" description="Basic and acidic residues" evidence="5">
    <location>
        <begin position="565"/>
        <end position="575"/>
    </location>
</feature>
<evidence type="ECO:0000256" key="6">
    <source>
        <dbReference type="SAM" id="Phobius"/>
    </source>
</evidence>
<dbReference type="InterPro" id="IPR037185">
    <property type="entry name" value="EmrE-like"/>
</dbReference>
<feature type="compositionally biased region" description="Polar residues" evidence="5">
    <location>
        <begin position="200"/>
        <end position="216"/>
    </location>
</feature>
<feature type="transmembrane region" description="Helical" evidence="6">
    <location>
        <begin position="71"/>
        <end position="93"/>
    </location>
</feature>
<proteinExistence type="predicted"/>
<sequence>MPVPIAVGVLVGVAASFIQSLGLTLQRLSHLSNEQRSTPDWQRPLWLVGLAIFLLSNVTGTLFQISTLPLVVLGPLGAVSLVCNALFAHLLLGDAFSLQLAFGSALIAAGATLVGIFGAVPEQSHTLPQLVALYQRPPFLAWLALLAVALALVLTLSHLVEWRLARTLASLPAAPKSPRSSANRRHRLTARTRTRRRWSLPNSSLRRPSDATTGAESSGGGEREPLLGPRAHQNQTCSSSSSSKRTRFSDRIDPIRPRALRLPPPPSTVHPPQSASTVKDDDDEGGNNGEQSSAPAAAAAAVDGILAAAERTRLWLAIAYGATSGTLSGLCLLFTKTGMDLVIQTLVHRNNQFGHFGAWALLIVLLLSYLNRALRLAGPTLVCPTAFCFYNAASILSGLIFYRQFDALRPVQGFLIALGSGVLLGGVWIVSVKPPTAPPAESTEGISETRRDKMGAVGLRREDDYADAGSGLSMDEMMGDEDSFFDSEEDDEDADDLIPYRPRGFSIGISAASPGFEIRPSAAPRRNRLSLDGTTISQRNELFPHGGRSTSSLTPPPPPSSSRVDQSRTDLRDSFFTKSPPCAEEVDGAQQPPSHRRNRRTAHHHHRRDDSLTGLPYVGPPPHSYVINLSTEHTLSHDGDSNDDGLGAAPEGQFARDGRWWWWQRWFRSQPRPAPS</sequence>
<keyword evidence="8" id="KW-1185">Reference proteome</keyword>
<dbReference type="GO" id="GO:0016020">
    <property type="term" value="C:membrane"/>
    <property type="evidence" value="ECO:0007669"/>
    <property type="project" value="UniProtKB-SubCell"/>
</dbReference>
<dbReference type="PANTHER" id="PTHR12570">
    <property type="match status" value="1"/>
</dbReference>
<dbReference type="SUPFAM" id="SSF103481">
    <property type="entry name" value="Multidrug resistance efflux transporter EmrE"/>
    <property type="match status" value="1"/>
</dbReference>
<dbReference type="Proteomes" id="UP000777482">
    <property type="component" value="Unassembled WGS sequence"/>
</dbReference>